<name>A0AAW5SE99_MYCNV</name>
<dbReference type="GO" id="GO:0016627">
    <property type="term" value="F:oxidoreductase activity, acting on the CH-CH group of donors"/>
    <property type="evidence" value="ECO:0007669"/>
    <property type="project" value="InterPro"/>
</dbReference>
<dbReference type="EMBL" id="BCTA01000077">
    <property type="protein sequence ID" value="GAT11851.1"/>
    <property type="molecule type" value="Genomic_DNA"/>
</dbReference>
<reference evidence="2" key="3">
    <citation type="journal article" date="2022" name="BMC Genomics">
        <title>Comparative genome analysis of mycobacteria focusing on tRNA and non-coding RNA.</title>
        <authorList>
            <person name="Behra P.R.K."/>
            <person name="Pettersson B.M.F."/>
            <person name="Ramesh M."/>
            <person name="Das S."/>
            <person name="Dasgupta S."/>
            <person name="Kirsebom L.A."/>
        </authorList>
    </citation>
    <scope>NUCLEOTIDE SEQUENCE</scope>
    <source>
        <strain evidence="2">DSM 44203</strain>
    </source>
</reference>
<organism evidence="2 4">
    <name type="scientific">Mycolicibacterium novocastrense</name>
    <name type="common">Mycobacterium novocastrense</name>
    <dbReference type="NCBI Taxonomy" id="59813"/>
    <lineage>
        <taxon>Bacteria</taxon>
        <taxon>Bacillati</taxon>
        <taxon>Actinomycetota</taxon>
        <taxon>Actinomycetes</taxon>
        <taxon>Mycobacteriales</taxon>
        <taxon>Mycobacteriaceae</taxon>
        <taxon>Mycolicibacterium</taxon>
    </lineage>
</organism>
<gene>
    <name evidence="2" type="ORF">H7I77_01790</name>
    <name evidence="1" type="ORF">RMCN_4984</name>
</gene>
<evidence type="ECO:0000313" key="3">
    <source>
        <dbReference type="Proteomes" id="UP000069773"/>
    </source>
</evidence>
<reference evidence="2" key="2">
    <citation type="submission" date="2020-07" db="EMBL/GenBank/DDBJ databases">
        <authorList>
            <person name="Pettersson B.M.F."/>
            <person name="Behra P.R.K."/>
            <person name="Ramesh M."/>
            <person name="Das S."/>
            <person name="Dasgupta S."/>
            <person name="Kirsebom L.A."/>
        </authorList>
    </citation>
    <scope>NUCLEOTIDE SEQUENCE</scope>
    <source>
        <strain evidence="2">DSM 44203</strain>
    </source>
</reference>
<evidence type="ECO:0000313" key="2">
    <source>
        <dbReference type="EMBL" id="MCV7022083.1"/>
    </source>
</evidence>
<protein>
    <submittedName>
        <fullName evidence="1">Acyl-CoA dehydrogenase</fullName>
    </submittedName>
</protein>
<sequence length="63" mass="7084">MNPTFTDEQLALRDTVGRFLSEKAPLPHVRELLDDPVGTTDEVWKGLAQLASIFRDDRLMTGV</sequence>
<dbReference type="GO" id="GO:0050660">
    <property type="term" value="F:flavin adenine dinucleotide binding"/>
    <property type="evidence" value="ECO:0007669"/>
    <property type="project" value="InterPro"/>
</dbReference>
<dbReference type="AlphaFoldDB" id="A0AAW5SE99"/>
<dbReference type="Proteomes" id="UP001207528">
    <property type="component" value="Unassembled WGS sequence"/>
</dbReference>
<keyword evidence="3" id="KW-1185">Reference proteome</keyword>
<reference evidence="1 3" key="1">
    <citation type="journal article" date="2016" name="Genome Announc.">
        <title>Draft Genome Sequences of Five Rapidly Growing Mycobacterium Species, M. thermoresistibile, M. fortuitum subsp. acetamidolyticum, M. canariasense, M. brisbanense, and M. novocastrense.</title>
        <authorList>
            <person name="Katahira K."/>
            <person name="Ogura Y."/>
            <person name="Gotoh Y."/>
            <person name="Hayashi T."/>
        </authorList>
    </citation>
    <scope>NUCLEOTIDE SEQUENCE [LARGE SCALE GENOMIC DNA]</scope>
    <source>
        <strain evidence="1 3">JCM18114</strain>
    </source>
</reference>
<accession>A0AAW5SE99</accession>
<dbReference type="EMBL" id="JACKTI010000015">
    <property type="protein sequence ID" value="MCV7022083.1"/>
    <property type="molecule type" value="Genomic_DNA"/>
</dbReference>
<proteinExistence type="predicted"/>
<dbReference type="InterPro" id="IPR037069">
    <property type="entry name" value="AcylCoA_DH/ox_N_sf"/>
</dbReference>
<dbReference type="Proteomes" id="UP000069773">
    <property type="component" value="Unassembled WGS sequence"/>
</dbReference>
<evidence type="ECO:0000313" key="1">
    <source>
        <dbReference type="EMBL" id="GAT11851.1"/>
    </source>
</evidence>
<evidence type="ECO:0000313" key="4">
    <source>
        <dbReference type="Proteomes" id="UP001207528"/>
    </source>
</evidence>
<dbReference type="Gene3D" id="1.10.540.10">
    <property type="entry name" value="Acyl-CoA dehydrogenase/oxidase, N-terminal domain"/>
    <property type="match status" value="1"/>
</dbReference>
<comment type="caution">
    <text evidence="2">The sequence shown here is derived from an EMBL/GenBank/DDBJ whole genome shotgun (WGS) entry which is preliminary data.</text>
</comment>